<sequence>MTVAAAPAPAAISNEDLAKLAQNPVARMISLPFQNNTSRELGNRNWGLGPSFVVLHVAHDSLWVYGVLMKNIWSLGHDRQGGYYKNGLIQGFLNYNFKGGLYLTSSPILTVDWMAASGQRWVLPVGGGIGKIFHLGKQPVNAQVSAYYNVVTPDNGADWQIRAQVQLLFPE</sequence>
<dbReference type="Proteomes" id="UP000232638">
    <property type="component" value="Plasmid pTs485"/>
</dbReference>
<organism evidence="1 2">
    <name type="scientific">Candidatus Thiodictyon syntrophicum</name>
    <dbReference type="NCBI Taxonomy" id="1166950"/>
    <lineage>
        <taxon>Bacteria</taxon>
        <taxon>Pseudomonadati</taxon>
        <taxon>Pseudomonadota</taxon>
        <taxon>Gammaproteobacteria</taxon>
        <taxon>Chromatiales</taxon>
        <taxon>Chromatiaceae</taxon>
        <taxon>Thiodictyon</taxon>
    </lineage>
</organism>
<accession>A0A2K8UJF8</accession>
<keyword evidence="1" id="KW-0614">Plasmid</keyword>
<proteinExistence type="predicted"/>
<dbReference type="EMBL" id="CP020372">
    <property type="protein sequence ID" value="AUB85716.1"/>
    <property type="molecule type" value="Genomic_DNA"/>
</dbReference>
<evidence type="ECO:0008006" key="3">
    <source>
        <dbReference type="Google" id="ProtNLM"/>
    </source>
</evidence>
<geneLocation type="plasmid" evidence="2">
    <name>pts485</name>
</geneLocation>
<gene>
    <name evidence="1" type="ORF">THSYN_31800</name>
</gene>
<dbReference type="AlphaFoldDB" id="A0A2K8UJF8"/>
<name>A0A2K8UJF8_9GAMM</name>
<evidence type="ECO:0000313" key="1">
    <source>
        <dbReference type="EMBL" id="AUB85716.1"/>
    </source>
</evidence>
<reference evidence="1 2" key="1">
    <citation type="submission" date="2017-03" db="EMBL/GenBank/DDBJ databases">
        <title>Complete genome sequence of Candidatus 'Thiodictyon syntrophicum' sp. nov. strain Cad16T, a photolithoautotroph purple sulfur bacterium isolated from an alpine meromictic lake.</title>
        <authorList>
            <person name="Luedin S.M."/>
            <person name="Pothier J.F."/>
            <person name="Danza F."/>
            <person name="Storelli N."/>
            <person name="Wittwer M."/>
            <person name="Tonolla M."/>
        </authorList>
    </citation>
    <scope>NUCLEOTIDE SEQUENCE [LARGE SCALE GENOMIC DNA]</scope>
    <source>
        <strain evidence="1 2">Cad16T</strain>
        <plasmid evidence="2">Plasmid pts485</plasmid>
    </source>
</reference>
<dbReference type="OrthoDB" id="9809066at2"/>
<protein>
    <recommendedName>
        <fullName evidence="3">Neuromedin U</fullName>
    </recommendedName>
</protein>
<evidence type="ECO:0000313" key="2">
    <source>
        <dbReference type="Proteomes" id="UP000232638"/>
    </source>
</evidence>
<dbReference type="KEGG" id="tsy:THSYN_31800"/>
<keyword evidence="2" id="KW-1185">Reference proteome</keyword>